<dbReference type="InterPro" id="IPR036894">
    <property type="entry name" value="YbaB-like_sf"/>
</dbReference>
<feature type="region of interest" description="Disordered" evidence="1">
    <location>
        <begin position="111"/>
        <end position="208"/>
    </location>
</feature>
<sequence length="208" mass="22931">MPGENQGGFAAIGADPDEAERRIQQWAQGFADKARRYQEVQEQTDQLRLTAASPDGRIKVTVRADGSVTDLAFTDKVRSMAPAELATQILATMHRAQSDIASRVGETMAAHLGDEDQQTRSMMLDNLRERFPEQPTEPESSAESSEWGLQEDEVEDDGQKAPKPPPTAPPAPPTARPAPPTARPAQPRRPRFEDEDDDFGPDFDPLRD</sequence>
<keyword evidence="2" id="KW-0238">DNA-binding</keyword>
<dbReference type="GO" id="GO:0003677">
    <property type="term" value="F:DNA binding"/>
    <property type="evidence" value="ECO:0007669"/>
    <property type="project" value="UniProtKB-KW"/>
</dbReference>
<reference evidence="2 3" key="1">
    <citation type="submission" date="2020-08" db="EMBL/GenBank/DDBJ databases">
        <title>Sequencing the genomes of 1000 actinobacteria strains.</title>
        <authorList>
            <person name="Klenk H.-P."/>
        </authorList>
    </citation>
    <scope>NUCLEOTIDE SEQUENCE [LARGE SCALE GENOMIC DNA]</scope>
    <source>
        <strain evidence="2 3">DSM 45584</strain>
    </source>
</reference>
<feature type="compositionally biased region" description="Low complexity" evidence="1">
    <location>
        <begin position="133"/>
        <end position="146"/>
    </location>
</feature>
<dbReference type="Pfam" id="PF02575">
    <property type="entry name" value="YbaB_DNA_bd"/>
    <property type="match status" value="1"/>
</dbReference>
<dbReference type="EMBL" id="JACHIW010000001">
    <property type="protein sequence ID" value="MBB5154384.1"/>
    <property type="molecule type" value="Genomic_DNA"/>
</dbReference>
<dbReference type="AlphaFoldDB" id="A0A840Q1V5"/>
<dbReference type="InterPro" id="IPR004401">
    <property type="entry name" value="YbaB/EbfC"/>
</dbReference>
<organism evidence="2 3">
    <name type="scientific">Saccharopolyspora phatthalungensis</name>
    <dbReference type="NCBI Taxonomy" id="664693"/>
    <lineage>
        <taxon>Bacteria</taxon>
        <taxon>Bacillati</taxon>
        <taxon>Actinomycetota</taxon>
        <taxon>Actinomycetes</taxon>
        <taxon>Pseudonocardiales</taxon>
        <taxon>Pseudonocardiaceae</taxon>
        <taxon>Saccharopolyspora</taxon>
    </lineage>
</organism>
<evidence type="ECO:0000313" key="3">
    <source>
        <dbReference type="Proteomes" id="UP000584374"/>
    </source>
</evidence>
<dbReference type="Proteomes" id="UP000584374">
    <property type="component" value="Unassembled WGS sequence"/>
</dbReference>
<comment type="caution">
    <text evidence="2">The sequence shown here is derived from an EMBL/GenBank/DDBJ whole genome shotgun (WGS) entry which is preliminary data.</text>
</comment>
<dbReference type="RefSeq" id="WP_184725923.1">
    <property type="nucleotide sequence ID" value="NZ_JACHIW010000001.1"/>
</dbReference>
<evidence type="ECO:0000256" key="1">
    <source>
        <dbReference type="SAM" id="MobiDB-lite"/>
    </source>
</evidence>
<protein>
    <submittedName>
        <fullName evidence="2">DNA-binding protein YbaB</fullName>
    </submittedName>
</protein>
<proteinExistence type="predicted"/>
<dbReference type="SUPFAM" id="SSF82607">
    <property type="entry name" value="YbaB-like"/>
    <property type="match status" value="1"/>
</dbReference>
<gene>
    <name evidence="2" type="ORF">BJ970_001918</name>
</gene>
<accession>A0A840Q1V5</accession>
<name>A0A840Q1V5_9PSEU</name>
<keyword evidence="3" id="KW-1185">Reference proteome</keyword>
<feature type="compositionally biased region" description="Pro residues" evidence="1">
    <location>
        <begin position="162"/>
        <end position="182"/>
    </location>
</feature>
<dbReference type="Gene3D" id="3.30.1310.10">
    <property type="entry name" value="Nucleoid-associated protein YbaB-like domain"/>
    <property type="match status" value="1"/>
</dbReference>
<evidence type="ECO:0000313" key="2">
    <source>
        <dbReference type="EMBL" id="MBB5154384.1"/>
    </source>
</evidence>